<proteinExistence type="inferred from homology"/>
<reference evidence="9 10" key="1">
    <citation type="submission" date="2019-01" db="EMBL/GenBank/DDBJ databases">
        <title>Senegalimassilia sp. nov. KGMB04484 isolated human feces.</title>
        <authorList>
            <person name="Han K.-I."/>
            <person name="Kim J.-S."/>
            <person name="Lee K.C."/>
            <person name="Suh M.K."/>
            <person name="Eom M.K."/>
            <person name="Lee J.H."/>
            <person name="Park S.-H."/>
            <person name="Kang S.W."/>
            <person name="Park J.-E."/>
            <person name="Oh B.S."/>
            <person name="Yu S.Y."/>
            <person name="Choi S.-H."/>
            <person name="Lee D.H."/>
            <person name="Yoon H."/>
            <person name="Kim B.-Y."/>
            <person name="Lee J.H."/>
            <person name="Lee J.-S."/>
        </authorList>
    </citation>
    <scope>NUCLEOTIDE SEQUENCE [LARGE SCALE GENOMIC DNA]</scope>
    <source>
        <strain evidence="9 10">KGMB04484</strain>
    </source>
</reference>
<organism evidence="9 10">
    <name type="scientific">Senegalimassilia faecalis</name>
    <dbReference type="NCBI Taxonomy" id="2509433"/>
    <lineage>
        <taxon>Bacteria</taxon>
        <taxon>Bacillati</taxon>
        <taxon>Actinomycetota</taxon>
        <taxon>Coriobacteriia</taxon>
        <taxon>Coriobacteriales</taxon>
        <taxon>Coriobacteriaceae</taxon>
        <taxon>Senegalimassilia</taxon>
    </lineage>
</organism>
<evidence type="ECO:0000313" key="9">
    <source>
        <dbReference type="EMBL" id="RXZ54031.1"/>
    </source>
</evidence>
<accession>A0A4Q2K207</accession>
<feature type="signal peptide" evidence="7">
    <location>
        <begin position="1"/>
        <end position="23"/>
    </location>
</feature>
<protein>
    <recommendedName>
        <fullName evidence="7">Phosphate-binding protein</fullName>
    </recommendedName>
</protein>
<dbReference type="AlphaFoldDB" id="A0A4Q2K207"/>
<dbReference type="GO" id="GO:0042301">
    <property type="term" value="F:phosphate ion binding"/>
    <property type="evidence" value="ECO:0007669"/>
    <property type="project" value="UniProtKB-UniRule"/>
</dbReference>
<keyword evidence="7" id="KW-0592">Phosphate transport</keyword>
<dbReference type="Gene3D" id="3.40.190.10">
    <property type="entry name" value="Periplasmic binding protein-like II"/>
    <property type="match status" value="2"/>
</dbReference>
<dbReference type="GO" id="GO:0005886">
    <property type="term" value="C:plasma membrane"/>
    <property type="evidence" value="ECO:0007669"/>
    <property type="project" value="UniProtKB-SubCell"/>
</dbReference>
<feature type="domain" description="PBP" evidence="8">
    <location>
        <begin position="48"/>
        <end position="288"/>
    </location>
</feature>
<keyword evidence="10" id="KW-1185">Reference proteome</keyword>
<evidence type="ECO:0000256" key="5">
    <source>
        <dbReference type="ARBA" id="ARBA00022729"/>
    </source>
</evidence>
<dbReference type="EMBL" id="SDPW01000001">
    <property type="protein sequence ID" value="RXZ54031.1"/>
    <property type="molecule type" value="Genomic_DNA"/>
</dbReference>
<dbReference type="RefSeq" id="WP_129423993.1">
    <property type="nucleotide sequence ID" value="NZ_SDPW01000001.1"/>
</dbReference>
<keyword evidence="4" id="KW-1003">Cell membrane</keyword>
<dbReference type="PANTHER" id="PTHR30570:SF4">
    <property type="entry name" value="PHOSPHATE-BINDING PROTEIN PSTS 1"/>
    <property type="match status" value="1"/>
</dbReference>
<feature type="chain" id="PRO_5039756395" description="Phosphate-binding protein" evidence="7">
    <location>
        <begin position="24"/>
        <end position="318"/>
    </location>
</feature>
<evidence type="ECO:0000256" key="6">
    <source>
        <dbReference type="ARBA" id="ARBA00023136"/>
    </source>
</evidence>
<dbReference type="InterPro" id="IPR011862">
    <property type="entry name" value="Phos-bd"/>
</dbReference>
<evidence type="ECO:0000256" key="3">
    <source>
        <dbReference type="ARBA" id="ARBA00022448"/>
    </source>
</evidence>
<evidence type="ECO:0000259" key="8">
    <source>
        <dbReference type="Pfam" id="PF12849"/>
    </source>
</evidence>
<comment type="function">
    <text evidence="7">Involved in the system for phosphate transport across the cytoplasmic membrane.</text>
</comment>
<dbReference type="PANTHER" id="PTHR30570">
    <property type="entry name" value="PERIPLASMIC PHOSPHATE BINDING COMPONENT OF PHOSPHATE ABC TRANSPORTER"/>
    <property type="match status" value="1"/>
</dbReference>
<comment type="subcellular location">
    <subcellularLocation>
        <location evidence="1">Cell membrane</location>
    </subcellularLocation>
</comment>
<dbReference type="Pfam" id="PF12849">
    <property type="entry name" value="PBP_like_2"/>
    <property type="match status" value="1"/>
</dbReference>
<evidence type="ECO:0000256" key="7">
    <source>
        <dbReference type="RuleBase" id="RU367119"/>
    </source>
</evidence>
<name>A0A4Q2K207_9ACTN</name>
<comment type="caution">
    <text evidence="9">The sequence shown here is derived from an EMBL/GenBank/DDBJ whole genome shotgun (WGS) entry which is preliminary data.</text>
</comment>
<dbReference type="InterPro" id="IPR024370">
    <property type="entry name" value="PBP_domain"/>
</dbReference>
<gene>
    <name evidence="9" type="primary">pstS</name>
    <name evidence="9" type="ORF">ET524_05730</name>
</gene>
<dbReference type="InterPro" id="IPR050811">
    <property type="entry name" value="Phosphate_ABC_transporter"/>
</dbReference>
<dbReference type="SUPFAM" id="SSF53850">
    <property type="entry name" value="Periplasmic binding protein-like II"/>
    <property type="match status" value="1"/>
</dbReference>
<evidence type="ECO:0000256" key="1">
    <source>
        <dbReference type="ARBA" id="ARBA00004236"/>
    </source>
</evidence>
<dbReference type="OrthoDB" id="9790048at2"/>
<dbReference type="GO" id="GO:0006817">
    <property type="term" value="P:phosphate ion transport"/>
    <property type="evidence" value="ECO:0007669"/>
    <property type="project" value="UniProtKB-UniRule"/>
</dbReference>
<keyword evidence="6" id="KW-0472">Membrane</keyword>
<comment type="similarity">
    <text evidence="2 7">Belongs to the PstS family.</text>
</comment>
<evidence type="ECO:0000256" key="4">
    <source>
        <dbReference type="ARBA" id="ARBA00022475"/>
    </source>
</evidence>
<dbReference type="NCBIfam" id="TIGR02136">
    <property type="entry name" value="ptsS_2"/>
    <property type="match status" value="1"/>
</dbReference>
<sequence>MQGSYISRRRFIGIAGMSALAVAGFGLTGCGSSNSSTDTTSAGTSGASAEKKALAGTITAVGSTALQPLCEAAAEQFMQENPGVQITVQGGGSGQGITQITQGAVQIGNSDVFAESKVKDSSDLTKITDNKVCIVGMGPIVNSDVTIDDIKLDDLKKIFMGEITNWSEVGGADEPITVINRASGSGTRATFEDAVLAGDKVPDSFKPQEQDSSGTAAKMVASTPGAISYVAFSYYDSSFKALKVDGVEPNEKNVEDNSWKIWSYEHMYVSTSADEATKAFIEYMMGDEVQGGLVEQQGYIPMSGMKVEKDASGKVSNK</sequence>
<evidence type="ECO:0000256" key="2">
    <source>
        <dbReference type="ARBA" id="ARBA00008725"/>
    </source>
</evidence>
<keyword evidence="3 7" id="KW-0813">Transport</keyword>
<keyword evidence="5 7" id="KW-0732">Signal</keyword>
<dbReference type="Proteomes" id="UP000293345">
    <property type="component" value="Unassembled WGS sequence"/>
</dbReference>
<evidence type="ECO:0000313" key="10">
    <source>
        <dbReference type="Proteomes" id="UP000293345"/>
    </source>
</evidence>
<dbReference type="CDD" id="cd13653">
    <property type="entry name" value="PBP2_phosphate_like_1"/>
    <property type="match status" value="1"/>
</dbReference>